<dbReference type="PANTHER" id="PTHR12962:SF1">
    <property type="entry name" value="COLD SHOCK DOMAIN-CONTAINING PROTEIN CG9705"/>
    <property type="match status" value="1"/>
</dbReference>
<dbReference type="SMART" id="SM00357">
    <property type="entry name" value="CSP"/>
    <property type="match status" value="1"/>
</dbReference>
<dbReference type="InterPro" id="IPR002059">
    <property type="entry name" value="CSP_DNA-bd"/>
</dbReference>
<keyword evidence="2" id="KW-0812">Transmembrane</keyword>
<feature type="transmembrane region" description="Helical" evidence="2">
    <location>
        <begin position="81"/>
        <end position="102"/>
    </location>
</feature>
<evidence type="ECO:0000313" key="4">
    <source>
        <dbReference type="EMBL" id="RDV24224.1"/>
    </source>
</evidence>
<dbReference type="Pfam" id="PF06961">
    <property type="entry name" value="DUF1294"/>
    <property type="match status" value="1"/>
</dbReference>
<name>A0A3D8M3W2_9ALTE</name>
<evidence type="ECO:0000313" key="5">
    <source>
        <dbReference type="Proteomes" id="UP000256561"/>
    </source>
</evidence>
<feature type="transmembrane region" description="Helical" evidence="2">
    <location>
        <begin position="174"/>
        <end position="191"/>
    </location>
</feature>
<dbReference type="PROSITE" id="PS51857">
    <property type="entry name" value="CSD_2"/>
    <property type="match status" value="1"/>
</dbReference>
<organism evidence="4 5">
    <name type="scientific">Alteromonas aestuariivivens</name>
    <dbReference type="NCBI Taxonomy" id="1938339"/>
    <lineage>
        <taxon>Bacteria</taxon>
        <taxon>Pseudomonadati</taxon>
        <taxon>Pseudomonadota</taxon>
        <taxon>Gammaproteobacteria</taxon>
        <taxon>Alteromonadales</taxon>
        <taxon>Alteromonadaceae</taxon>
        <taxon>Alteromonas/Salinimonas group</taxon>
        <taxon>Alteromonas</taxon>
    </lineage>
</organism>
<evidence type="ECO:0000256" key="1">
    <source>
        <dbReference type="ARBA" id="ARBA00022553"/>
    </source>
</evidence>
<comment type="caution">
    <text evidence="4">The sequence shown here is derived from an EMBL/GenBank/DDBJ whole genome shotgun (WGS) entry which is preliminary data.</text>
</comment>
<dbReference type="Proteomes" id="UP000256561">
    <property type="component" value="Unassembled WGS sequence"/>
</dbReference>
<dbReference type="PANTHER" id="PTHR12962">
    <property type="entry name" value="CALCIUM-REGULATED HEAT STABLE PROTEIN CRHSP-24-RELATED"/>
    <property type="match status" value="1"/>
</dbReference>
<dbReference type="InterPro" id="IPR010718">
    <property type="entry name" value="DUF1294"/>
</dbReference>
<dbReference type="Gene3D" id="2.40.50.140">
    <property type="entry name" value="Nucleic acid-binding proteins"/>
    <property type="match status" value="1"/>
</dbReference>
<dbReference type="CDD" id="cd04458">
    <property type="entry name" value="CSP_CDS"/>
    <property type="match status" value="1"/>
</dbReference>
<reference evidence="5" key="1">
    <citation type="submission" date="2018-08" db="EMBL/GenBank/DDBJ databases">
        <authorList>
            <person name="Zhang J."/>
            <person name="Du Z.-J."/>
        </authorList>
    </citation>
    <scope>NUCLEOTIDE SEQUENCE [LARGE SCALE GENOMIC DNA]</scope>
    <source>
        <strain evidence="5">KCTC 52655</strain>
    </source>
</reference>
<evidence type="ECO:0000256" key="2">
    <source>
        <dbReference type="SAM" id="Phobius"/>
    </source>
</evidence>
<feature type="domain" description="CSD" evidence="3">
    <location>
        <begin position="2"/>
        <end position="67"/>
    </location>
</feature>
<accession>A0A3D8M3W2</accession>
<dbReference type="EMBL" id="QRHA01000013">
    <property type="protein sequence ID" value="RDV24224.1"/>
    <property type="molecule type" value="Genomic_DNA"/>
</dbReference>
<dbReference type="SUPFAM" id="SSF50249">
    <property type="entry name" value="Nucleic acid-binding proteins"/>
    <property type="match status" value="1"/>
</dbReference>
<dbReference type="AlphaFoldDB" id="A0A3D8M3W2"/>
<evidence type="ECO:0000259" key="3">
    <source>
        <dbReference type="PROSITE" id="PS51857"/>
    </source>
</evidence>
<feature type="transmembrane region" description="Helical" evidence="2">
    <location>
        <begin position="108"/>
        <end position="126"/>
    </location>
</feature>
<dbReference type="GO" id="GO:0043488">
    <property type="term" value="P:regulation of mRNA stability"/>
    <property type="evidence" value="ECO:0007669"/>
    <property type="project" value="TreeGrafter"/>
</dbReference>
<dbReference type="Pfam" id="PF00313">
    <property type="entry name" value="CSD"/>
    <property type="match status" value="1"/>
</dbReference>
<protein>
    <submittedName>
        <fullName evidence="4">DUF1294 domain-containing protein</fullName>
    </submittedName>
</protein>
<proteinExistence type="predicted"/>
<keyword evidence="5" id="KW-1185">Reference proteome</keyword>
<dbReference type="GO" id="GO:0003730">
    <property type="term" value="F:mRNA 3'-UTR binding"/>
    <property type="evidence" value="ECO:0007669"/>
    <property type="project" value="TreeGrafter"/>
</dbReference>
<keyword evidence="1" id="KW-0597">Phosphoprotein</keyword>
<keyword evidence="2" id="KW-1133">Transmembrane helix</keyword>
<dbReference type="InterPro" id="IPR011129">
    <property type="entry name" value="CSD"/>
</dbReference>
<keyword evidence="2" id="KW-0472">Membrane</keyword>
<dbReference type="InterPro" id="IPR012340">
    <property type="entry name" value="NA-bd_OB-fold"/>
</dbReference>
<dbReference type="GO" id="GO:0005829">
    <property type="term" value="C:cytosol"/>
    <property type="evidence" value="ECO:0007669"/>
    <property type="project" value="UniProtKB-ARBA"/>
</dbReference>
<dbReference type="InterPro" id="IPR052069">
    <property type="entry name" value="Ca-reg_mRNA-binding_domain"/>
</dbReference>
<dbReference type="OrthoDB" id="72963at2"/>
<gene>
    <name evidence="4" type="ORF">DXV75_15100</name>
</gene>
<sequence>MRFQGKLTNWNDDKGFGFVEPNGGGTRSFVHIKSFQKRTRRPVEGDLIVYEQVKEPQGKFKAVNISLVTDRKLKTAMPQKAGKFGSLVSVTFCVTLISITVLELLPVEILYLYIGASILAFIAYAYDKSSARNGRWRTPESHLHLLGLIGGWPGAFYAQNKLRHKSNKKEFKQVYWATVVTNICVFVWLLGEQGQQFLETIVG</sequence>